<dbReference type="InterPro" id="IPR017452">
    <property type="entry name" value="GPCR_Rhodpsn_7TM"/>
</dbReference>
<dbReference type="PROSITE" id="PS00237">
    <property type="entry name" value="G_PROTEIN_RECEP_F1_1"/>
    <property type="match status" value="1"/>
</dbReference>
<feature type="transmembrane region" description="Helical" evidence="10">
    <location>
        <begin position="631"/>
        <end position="649"/>
    </location>
</feature>
<gene>
    <name evidence="12" type="ORF">RRG08_064717</name>
</gene>
<proteinExistence type="inferred from homology"/>
<keyword evidence="13" id="KW-1185">Reference proteome</keyword>
<dbReference type="AlphaFoldDB" id="A0AAE0Z0W5"/>
<dbReference type="CDD" id="cd00637">
    <property type="entry name" value="7tm_classA_rhodopsin-like"/>
    <property type="match status" value="1"/>
</dbReference>
<evidence type="ECO:0000256" key="10">
    <source>
        <dbReference type="SAM" id="Phobius"/>
    </source>
</evidence>
<evidence type="ECO:0000256" key="5">
    <source>
        <dbReference type="ARBA" id="ARBA00023040"/>
    </source>
</evidence>
<dbReference type="SUPFAM" id="SSF81321">
    <property type="entry name" value="Family A G protein-coupled receptor-like"/>
    <property type="match status" value="1"/>
</dbReference>
<protein>
    <recommendedName>
        <fullName evidence="11">G-protein coupled receptors family 1 profile domain-containing protein</fullName>
    </recommendedName>
</protein>
<comment type="subcellular location">
    <subcellularLocation>
        <location evidence="1">Cell membrane</location>
        <topology evidence="1">Multi-pass membrane protein</topology>
    </subcellularLocation>
</comment>
<feature type="transmembrane region" description="Helical" evidence="10">
    <location>
        <begin position="69"/>
        <end position="97"/>
    </location>
</feature>
<evidence type="ECO:0000313" key="13">
    <source>
        <dbReference type="Proteomes" id="UP001283361"/>
    </source>
</evidence>
<feature type="transmembrane region" description="Helical" evidence="10">
    <location>
        <begin position="362"/>
        <end position="382"/>
    </location>
</feature>
<keyword evidence="6 10" id="KW-0472">Membrane</keyword>
<evidence type="ECO:0000256" key="6">
    <source>
        <dbReference type="ARBA" id="ARBA00023136"/>
    </source>
</evidence>
<dbReference type="Proteomes" id="UP001283361">
    <property type="component" value="Unassembled WGS sequence"/>
</dbReference>
<dbReference type="PRINTS" id="PR00237">
    <property type="entry name" value="GPCRRHODOPSN"/>
</dbReference>
<feature type="transmembrane region" description="Helical" evidence="10">
    <location>
        <begin position="190"/>
        <end position="212"/>
    </location>
</feature>
<dbReference type="Pfam" id="PF00001">
    <property type="entry name" value="7tm_1"/>
    <property type="match status" value="2"/>
</dbReference>
<keyword evidence="2" id="KW-1003">Cell membrane</keyword>
<evidence type="ECO:0000256" key="9">
    <source>
        <dbReference type="RuleBase" id="RU000688"/>
    </source>
</evidence>
<dbReference type="PROSITE" id="PS50262">
    <property type="entry name" value="G_PROTEIN_RECEP_F1_2"/>
    <property type="match status" value="1"/>
</dbReference>
<feature type="transmembrane region" description="Helical" evidence="10">
    <location>
        <begin position="591"/>
        <end position="611"/>
    </location>
</feature>
<sequence>MSIQSAGVNRMDEVSLGVLSTLLPPSLVEVTLATTTVTTRTSFPATETQQPATSSSANLDEIGRLNKTFLLLFGQAVPLVLLATMTVVANLMVLFMFRVKRSLRSCKNMYLASLALADLLIGGCMFVAILQQLRGEGPRLQPGTLGEAYHVIRQAALYVSLLSLMLITVDRWWSIHHPFSYRARRRKRNAAVAVGTVWLLGFAIHIVPVIIWNALNPSTHADVEAVRSGKSSSTNLLNNLSIYPTSAMSNIIIAAEKNITSSTTDNGIIVLSSTSTLINASKSFLSNHSAYSHSELVAKFLEPAKSFRHVQQSYFEEQSGNSRKLHPDQLVSHRPKQGLPLYEGLPLYNDSALVSLAWDVQYLVPLVAMLSLNCSLYVGILGRKRIQIRRSLTSFNRLSASITDRRNSVSSMPNFYCEASSSLDENAELLLSNGKSGDTDSGGEGGNSIKAREGVVIKANTQRSTASITNLNTKFNFYTSSTTTYKQLQQHYHQTRQTSSSGLRSSISMPHVHLSSIDHTATLQDNKTVTSISNNNNKSTVPNGMHPNHTVVQPLRRFSWAPRKSSLALNRRSKGSEELAKDLLVRQDRKAACWLGLLVVVFLACWLPHTILRVIRALNTWDIPSWLMDAATWIQLANSSINPMLYGLFNKEIREAFKQWMQGGSRKKRAKFKNALLLYGGNITSGAGGHTQNTRRMSLFDTVHE</sequence>
<keyword evidence="5 9" id="KW-0297">G-protein coupled receptor</keyword>
<evidence type="ECO:0000256" key="4">
    <source>
        <dbReference type="ARBA" id="ARBA00022989"/>
    </source>
</evidence>
<evidence type="ECO:0000313" key="12">
    <source>
        <dbReference type="EMBL" id="KAK3760046.1"/>
    </source>
</evidence>
<reference evidence="12" key="1">
    <citation type="journal article" date="2023" name="G3 (Bethesda)">
        <title>A reference genome for the long-term kleptoplast-retaining sea slug Elysia crispata morphotype clarki.</title>
        <authorList>
            <person name="Eastman K.E."/>
            <person name="Pendleton A.L."/>
            <person name="Shaikh M.A."/>
            <person name="Suttiyut T."/>
            <person name="Ogas R."/>
            <person name="Tomko P."/>
            <person name="Gavelis G."/>
            <person name="Widhalm J.R."/>
            <person name="Wisecaver J.H."/>
        </authorList>
    </citation>
    <scope>NUCLEOTIDE SEQUENCE</scope>
    <source>
        <strain evidence="12">ECLA1</strain>
    </source>
</reference>
<evidence type="ECO:0000256" key="7">
    <source>
        <dbReference type="ARBA" id="ARBA00023170"/>
    </source>
</evidence>
<keyword evidence="7 9" id="KW-0675">Receptor</keyword>
<evidence type="ECO:0000259" key="11">
    <source>
        <dbReference type="PROSITE" id="PS50262"/>
    </source>
</evidence>
<organism evidence="12 13">
    <name type="scientific">Elysia crispata</name>
    <name type="common">lettuce slug</name>
    <dbReference type="NCBI Taxonomy" id="231223"/>
    <lineage>
        <taxon>Eukaryota</taxon>
        <taxon>Metazoa</taxon>
        <taxon>Spiralia</taxon>
        <taxon>Lophotrochozoa</taxon>
        <taxon>Mollusca</taxon>
        <taxon>Gastropoda</taxon>
        <taxon>Heterobranchia</taxon>
        <taxon>Euthyneura</taxon>
        <taxon>Panpulmonata</taxon>
        <taxon>Sacoglossa</taxon>
        <taxon>Placobranchoidea</taxon>
        <taxon>Plakobranchidae</taxon>
        <taxon>Elysia</taxon>
    </lineage>
</organism>
<evidence type="ECO:0000256" key="8">
    <source>
        <dbReference type="ARBA" id="ARBA00023224"/>
    </source>
</evidence>
<evidence type="ECO:0000256" key="3">
    <source>
        <dbReference type="ARBA" id="ARBA00022692"/>
    </source>
</evidence>
<dbReference type="GO" id="GO:0005886">
    <property type="term" value="C:plasma membrane"/>
    <property type="evidence" value="ECO:0007669"/>
    <property type="project" value="UniProtKB-SubCell"/>
</dbReference>
<feature type="transmembrane region" description="Helical" evidence="10">
    <location>
        <begin position="151"/>
        <end position="169"/>
    </location>
</feature>
<evidence type="ECO:0000256" key="1">
    <source>
        <dbReference type="ARBA" id="ARBA00004651"/>
    </source>
</evidence>
<name>A0AAE0Z0W5_9GAST</name>
<feature type="transmembrane region" description="Helical" evidence="10">
    <location>
        <begin position="109"/>
        <end position="131"/>
    </location>
</feature>
<comment type="caution">
    <text evidence="12">The sequence shown here is derived from an EMBL/GenBank/DDBJ whole genome shotgun (WGS) entry which is preliminary data.</text>
</comment>
<evidence type="ECO:0000256" key="2">
    <source>
        <dbReference type="ARBA" id="ARBA00022475"/>
    </source>
</evidence>
<keyword evidence="8 9" id="KW-0807">Transducer</keyword>
<dbReference type="GO" id="GO:0004930">
    <property type="term" value="F:G protein-coupled receptor activity"/>
    <property type="evidence" value="ECO:0007669"/>
    <property type="project" value="UniProtKB-KW"/>
</dbReference>
<dbReference type="EMBL" id="JAWDGP010005047">
    <property type="protein sequence ID" value="KAK3760046.1"/>
    <property type="molecule type" value="Genomic_DNA"/>
</dbReference>
<feature type="domain" description="G-protein coupled receptors family 1 profile" evidence="11">
    <location>
        <begin position="89"/>
        <end position="646"/>
    </location>
</feature>
<keyword evidence="3 9" id="KW-0812">Transmembrane</keyword>
<dbReference type="InterPro" id="IPR000276">
    <property type="entry name" value="GPCR_Rhodpsn"/>
</dbReference>
<accession>A0AAE0Z0W5</accession>
<dbReference type="PANTHER" id="PTHR24248">
    <property type="entry name" value="ADRENERGIC RECEPTOR-RELATED G-PROTEIN COUPLED RECEPTOR"/>
    <property type="match status" value="1"/>
</dbReference>
<keyword evidence="4 10" id="KW-1133">Transmembrane helix</keyword>
<dbReference type="Gene3D" id="1.20.1070.10">
    <property type="entry name" value="Rhodopsin 7-helix transmembrane proteins"/>
    <property type="match status" value="2"/>
</dbReference>
<comment type="similarity">
    <text evidence="9">Belongs to the G-protein coupled receptor 1 family.</text>
</comment>